<dbReference type="Proteomes" id="UP001283361">
    <property type="component" value="Unassembled WGS sequence"/>
</dbReference>
<keyword evidence="1" id="KW-0732">Signal</keyword>
<comment type="caution">
    <text evidence="3">The sequence shown here is derived from an EMBL/GenBank/DDBJ whole genome shotgun (WGS) entry which is preliminary data.</text>
</comment>
<dbReference type="PANTHER" id="PTHR22801:SF63">
    <property type="entry name" value="C-TYPE LECTIN DOMAIN-CONTAINING PROTEIN"/>
    <property type="match status" value="1"/>
</dbReference>
<dbReference type="PROSITE" id="PS50041">
    <property type="entry name" value="C_TYPE_LECTIN_2"/>
    <property type="match status" value="1"/>
</dbReference>
<dbReference type="InterPro" id="IPR016187">
    <property type="entry name" value="CTDL_fold"/>
</dbReference>
<evidence type="ECO:0000256" key="1">
    <source>
        <dbReference type="SAM" id="SignalP"/>
    </source>
</evidence>
<evidence type="ECO:0000259" key="2">
    <source>
        <dbReference type="PROSITE" id="PS50041"/>
    </source>
</evidence>
<sequence>MFYLVFLVLLALNASAEPILTTPIIPTIPSIYNSCPFGVLQTVGPYFLQLHNGTCFYFAVNRWKTYNGADADCVSGGGTLALPKTKALNDYLTDQLLNHYNRKDEAWIGLHDKDKEGRFQWEDDTSVEWTNFASGNGPDNGWFASRREDCVAIDPLDDGMWHDFQCKEDFIALISGSEPLKMYICQYN</sequence>
<dbReference type="SMART" id="SM00034">
    <property type="entry name" value="CLECT"/>
    <property type="match status" value="1"/>
</dbReference>
<dbReference type="InterPro" id="IPR001304">
    <property type="entry name" value="C-type_lectin-like"/>
</dbReference>
<dbReference type="InterPro" id="IPR016186">
    <property type="entry name" value="C-type_lectin-like/link_sf"/>
</dbReference>
<proteinExistence type="predicted"/>
<keyword evidence="4" id="KW-1185">Reference proteome</keyword>
<accession>A0AAE1AM12</accession>
<evidence type="ECO:0000313" key="3">
    <source>
        <dbReference type="EMBL" id="KAK3790299.1"/>
    </source>
</evidence>
<gene>
    <name evidence="3" type="ORF">RRG08_034859</name>
</gene>
<feature type="chain" id="PRO_5042144681" description="C-type lectin domain-containing protein" evidence="1">
    <location>
        <begin position="17"/>
        <end position="188"/>
    </location>
</feature>
<dbReference type="AlphaFoldDB" id="A0AAE1AM12"/>
<dbReference type="SUPFAM" id="SSF56436">
    <property type="entry name" value="C-type lectin-like"/>
    <property type="match status" value="1"/>
</dbReference>
<dbReference type="PANTHER" id="PTHR22801">
    <property type="entry name" value="LITHOSTATHINE"/>
    <property type="match status" value="1"/>
</dbReference>
<feature type="signal peptide" evidence="1">
    <location>
        <begin position="1"/>
        <end position="16"/>
    </location>
</feature>
<feature type="domain" description="C-type lectin" evidence="2">
    <location>
        <begin position="51"/>
        <end position="168"/>
    </location>
</feature>
<reference evidence="3" key="1">
    <citation type="journal article" date="2023" name="G3 (Bethesda)">
        <title>A reference genome for the long-term kleptoplast-retaining sea slug Elysia crispata morphotype clarki.</title>
        <authorList>
            <person name="Eastman K.E."/>
            <person name="Pendleton A.L."/>
            <person name="Shaikh M.A."/>
            <person name="Suttiyut T."/>
            <person name="Ogas R."/>
            <person name="Tomko P."/>
            <person name="Gavelis G."/>
            <person name="Widhalm J.R."/>
            <person name="Wisecaver J.H."/>
        </authorList>
    </citation>
    <scope>NUCLEOTIDE SEQUENCE</scope>
    <source>
        <strain evidence="3">ECLA1</strain>
    </source>
</reference>
<dbReference type="CDD" id="cd00037">
    <property type="entry name" value="CLECT"/>
    <property type="match status" value="1"/>
</dbReference>
<dbReference type="Pfam" id="PF00059">
    <property type="entry name" value="Lectin_C"/>
    <property type="match status" value="1"/>
</dbReference>
<protein>
    <recommendedName>
        <fullName evidence="2">C-type lectin domain-containing protein</fullName>
    </recommendedName>
</protein>
<dbReference type="EMBL" id="JAWDGP010001550">
    <property type="protein sequence ID" value="KAK3790299.1"/>
    <property type="molecule type" value="Genomic_DNA"/>
</dbReference>
<dbReference type="InterPro" id="IPR050801">
    <property type="entry name" value="Ca-Dep_Lectins_ImmuneDev"/>
</dbReference>
<evidence type="ECO:0000313" key="4">
    <source>
        <dbReference type="Proteomes" id="UP001283361"/>
    </source>
</evidence>
<dbReference type="Gene3D" id="3.10.100.10">
    <property type="entry name" value="Mannose-Binding Protein A, subunit A"/>
    <property type="match status" value="1"/>
</dbReference>
<name>A0AAE1AM12_9GAST</name>
<organism evidence="3 4">
    <name type="scientific">Elysia crispata</name>
    <name type="common">lettuce slug</name>
    <dbReference type="NCBI Taxonomy" id="231223"/>
    <lineage>
        <taxon>Eukaryota</taxon>
        <taxon>Metazoa</taxon>
        <taxon>Spiralia</taxon>
        <taxon>Lophotrochozoa</taxon>
        <taxon>Mollusca</taxon>
        <taxon>Gastropoda</taxon>
        <taxon>Heterobranchia</taxon>
        <taxon>Euthyneura</taxon>
        <taxon>Panpulmonata</taxon>
        <taxon>Sacoglossa</taxon>
        <taxon>Placobranchoidea</taxon>
        <taxon>Plakobranchidae</taxon>
        <taxon>Elysia</taxon>
    </lineage>
</organism>